<evidence type="ECO:0000313" key="6">
    <source>
        <dbReference type="Proteomes" id="UP000481252"/>
    </source>
</evidence>
<dbReference type="InterPro" id="IPR003593">
    <property type="entry name" value="AAA+_ATPase"/>
</dbReference>
<keyword evidence="3 5" id="KW-0067">ATP-binding</keyword>
<protein>
    <submittedName>
        <fullName evidence="5">ABC transporter ATP-binding protein</fullName>
    </submittedName>
</protein>
<dbReference type="SMART" id="SM00382">
    <property type="entry name" value="AAA"/>
    <property type="match status" value="1"/>
</dbReference>
<dbReference type="AlphaFoldDB" id="A0A7C9R6W1"/>
<evidence type="ECO:0000256" key="2">
    <source>
        <dbReference type="ARBA" id="ARBA00022741"/>
    </source>
</evidence>
<dbReference type="InterPro" id="IPR051120">
    <property type="entry name" value="ABC_AA/LPS_Transport"/>
</dbReference>
<dbReference type="EMBL" id="JAAKZG010000004">
    <property type="protein sequence ID" value="NGN41515.1"/>
    <property type="molecule type" value="Genomic_DNA"/>
</dbReference>
<keyword evidence="2" id="KW-0547">Nucleotide-binding</keyword>
<dbReference type="Pfam" id="PF12399">
    <property type="entry name" value="BCA_ABC_TP_C"/>
    <property type="match status" value="1"/>
</dbReference>
<sequence>MSIHAEAIRAPDVANFEQSDNVLVAEGLTKFFAGFAAVKDVNLSVRRGSIHALIGPNGAGKTTCFNLLTKTLSPSSGRILFDGDDISALRSSQVARRGLVRSFQISATFPNLTALENVRVALQSRFGAAYHFWRSLTAVAPLNKRAQELLEQVGLADSRNVAAAELSYGKKRALEIATTLALEPIVLLLDEPTAGMGHEDIEPITRLIKAAAVGRTVLLVEHNLSVVSNLCDRITVLQHGQTLAEGSYAEVSGNPAVISAYMGGIDE</sequence>
<dbReference type="InterPro" id="IPR027417">
    <property type="entry name" value="P-loop_NTPase"/>
</dbReference>
<evidence type="ECO:0000256" key="3">
    <source>
        <dbReference type="ARBA" id="ARBA00022840"/>
    </source>
</evidence>
<dbReference type="GO" id="GO:0005524">
    <property type="term" value="F:ATP binding"/>
    <property type="evidence" value="ECO:0007669"/>
    <property type="project" value="UniProtKB-KW"/>
</dbReference>
<evidence type="ECO:0000313" key="5">
    <source>
        <dbReference type="EMBL" id="NGN41515.1"/>
    </source>
</evidence>
<dbReference type="GO" id="GO:0016887">
    <property type="term" value="F:ATP hydrolysis activity"/>
    <property type="evidence" value="ECO:0007669"/>
    <property type="project" value="InterPro"/>
</dbReference>
<proteinExistence type="predicted"/>
<dbReference type="PROSITE" id="PS50893">
    <property type="entry name" value="ABC_TRANSPORTER_2"/>
    <property type="match status" value="1"/>
</dbReference>
<dbReference type="RefSeq" id="WP_165117054.1">
    <property type="nucleotide sequence ID" value="NZ_JAAKZG010000004.1"/>
</dbReference>
<feature type="domain" description="ABC transporter" evidence="4">
    <location>
        <begin position="23"/>
        <end position="264"/>
    </location>
</feature>
<keyword evidence="1" id="KW-0813">Transport</keyword>
<evidence type="ECO:0000256" key="1">
    <source>
        <dbReference type="ARBA" id="ARBA00022448"/>
    </source>
</evidence>
<name>A0A7C9R6W1_9HYPH</name>
<dbReference type="InterPro" id="IPR003439">
    <property type="entry name" value="ABC_transporter-like_ATP-bd"/>
</dbReference>
<dbReference type="GO" id="GO:0005886">
    <property type="term" value="C:plasma membrane"/>
    <property type="evidence" value="ECO:0007669"/>
    <property type="project" value="TreeGrafter"/>
</dbReference>
<dbReference type="SUPFAM" id="SSF52540">
    <property type="entry name" value="P-loop containing nucleoside triphosphate hydrolases"/>
    <property type="match status" value="1"/>
</dbReference>
<gene>
    <name evidence="5" type="ORF">G6N74_10580</name>
</gene>
<organism evidence="5 6">
    <name type="scientific">Mesorhizobium zhangyense</name>
    <dbReference type="NCBI Taxonomy" id="1776730"/>
    <lineage>
        <taxon>Bacteria</taxon>
        <taxon>Pseudomonadati</taxon>
        <taxon>Pseudomonadota</taxon>
        <taxon>Alphaproteobacteria</taxon>
        <taxon>Hyphomicrobiales</taxon>
        <taxon>Phyllobacteriaceae</taxon>
        <taxon>Mesorhizobium</taxon>
    </lineage>
</organism>
<dbReference type="Gene3D" id="3.40.50.300">
    <property type="entry name" value="P-loop containing nucleotide triphosphate hydrolases"/>
    <property type="match status" value="1"/>
</dbReference>
<reference evidence="5 6" key="1">
    <citation type="submission" date="2020-02" db="EMBL/GenBank/DDBJ databases">
        <title>Genome sequence of the type strain CGMCC 1.15528 of Mesorhizobium zhangyense.</title>
        <authorList>
            <person name="Gao J."/>
            <person name="Sun J."/>
        </authorList>
    </citation>
    <scope>NUCLEOTIDE SEQUENCE [LARGE SCALE GENOMIC DNA]</scope>
    <source>
        <strain evidence="5 6">CGMCC 1.15528</strain>
    </source>
</reference>
<dbReference type="PANTHER" id="PTHR45772">
    <property type="entry name" value="CONSERVED COMPONENT OF ABC TRANSPORTER FOR NATURAL AMINO ACIDS-RELATED"/>
    <property type="match status" value="1"/>
</dbReference>
<dbReference type="Pfam" id="PF00005">
    <property type="entry name" value="ABC_tran"/>
    <property type="match status" value="1"/>
</dbReference>
<dbReference type="InterPro" id="IPR032823">
    <property type="entry name" value="BCA_ABC_TP_C"/>
</dbReference>
<keyword evidence="6" id="KW-1185">Reference proteome</keyword>
<evidence type="ECO:0000259" key="4">
    <source>
        <dbReference type="PROSITE" id="PS50893"/>
    </source>
</evidence>
<dbReference type="CDD" id="cd03219">
    <property type="entry name" value="ABC_Mj1267_LivG_branched"/>
    <property type="match status" value="1"/>
</dbReference>
<dbReference type="PANTHER" id="PTHR45772:SF3">
    <property type="entry name" value="ABC TRANSPORTER ATP-BINDING PROTEIN"/>
    <property type="match status" value="1"/>
</dbReference>
<dbReference type="Proteomes" id="UP000481252">
    <property type="component" value="Unassembled WGS sequence"/>
</dbReference>
<accession>A0A7C9R6W1</accession>
<comment type="caution">
    <text evidence="5">The sequence shown here is derived from an EMBL/GenBank/DDBJ whole genome shotgun (WGS) entry which is preliminary data.</text>
</comment>